<dbReference type="GeneID" id="92081353"/>
<dbReference type="Proteomes" id="UP001391051">
    <property type="component" value="Unassembled WGS sequence"/>
</dbReference>
<feature type="transmembrane region" description="Helical" evidence="2">
    <location>
        <begin position="61"/>
        <end position="79"/>
    </location>
</feature>
<accession>A0ABR1PZ00</accession>
<evidence type="ECO:0000313" key="4">
    <source>
        <dbReference type="EMBL" id="KAK7942956.1"/>
    </source>
</evidence>
<protein>
    <recommendedName>
        <fullName evidence="3">LCCL domain-containing protein</fullName>
    </recommendedName>
</protein>
<dbReference type="RefSeq" id="XP_066694987.1">
    <property type="nucleotide sequence ID" value="XM_066848291.1"/>
</dbReference>
<dbReference type="SUPFAM" id="SSF69848">
    <property type="entry name" value="LCCL domain"/>
    <property type="match status" value="1"/>
</dbReference>
<dbReference type="InterPro" id="IPR051957">
    <property type="entry name" value="CRISP-LCCL_domain"/>
</dbReference>
<feature type="domain" description="LCCL" evidence="3">
    <location>
        <begin position="119"/>
        <end position="224"/>
    </location>
</feature>
<dbReference type="Gene3D" id="2.170.130.20">
    <property type="entry name" value="LCCL-like domain"/>
    <property type="match status" value="1"/>
</dbReference>
<keyword evidence="2" id="KW-0812">Transmembrane</keyword>
<dbReference type="PANTHER" id="PTHR31331:SF1">
    <property type="entry name" value="CYSTEINE RICH SECRETORY PROTEIN LCCL DOMAIN CONTAINING 2"/>
    <property type="match status" value="1"/>
</dbReference>
<evidence type="ECO:0000256" key="1">
    <source>
        <dbReference type="SAM" id="MobiDB-lite"/>
    </source>
</evidence>
<evidence type="ECO:0000313" key="5">
    <source>
        <dbReference type="Proteomes" id="UP001391051"/>
    </source>
</evidence>
<sequence length="560" mass="60022">MSSSARVQTSAGSQSPLSLVGSKEPRKLSSGWTSKSVTAASQQLPTARWFRHKFPRSGQRMTVYLAVSLLSALAVLMLSRTGSGVPPMEVADGVYQPVEQLSCTDSFWLPGNGCGIEGEKCQPFSENVLAFRCPANCVAAAKKKTTKSAASSSKERPHYVGPEAITDGRPLVVGAGPYFRADSHICAAAVYSELLKDAEGGCGIATTSGMTSMFPAGSPEYGVTPVPLRTYFPMAYRFKYDSGIACGRPQDESDISPGSARVVAPLLTAAAYTALVLLFANSAATRLLSAVAAGFLATRIALTGPDVSALPAHFRTAAKSGHFLPATGAFLVTLAFTAIVLRLSTWRSPQRLTTTYGKTALWLGAFWLGLLSLYLFPWIPPTLLSTPMYYWIMVLILLPESSLRDHARLVGQALLFGLFVYSIASAGLALPFSARPASTHDVQPVRSAPAFVPSPRHPQILEPEISVGFGGSNATFTWRTPVPEGVDGISMLVNDIERERKSFATGAGKNGRYGSFDLRRTPQAVPDYIRFSWLQDDYILGWSEAGVWEIDGAWSGIGRA</sequence>
<keyword evidence="2" id="KW-0472">Membrane</keyword>
<dbReference type="InterPro" id="IPR036609">
    <property type="entry name" value="LCCL_sf"/>
</dbReference>
<name>A0ABR1PZ00_9PEZI</name>
<organism evidence="4 5">
    <name type="scientific">Apiospora aurea</name>
    <dbReference type="NCBI Taxonomy" id="335848"/>
    <lineage>
        <taxon>Eukaryota</taxon>
        <taxon>Fungi</taxon>
        <taxon>Dikarya</taxon>
        <taxon>Ascomycota</taxon>
        <taxon>Pezizomycotina</taxon>
        <taxon>Sordariomycetes</taxon>
        <taxon>Xylariomycetidae</taxon>
        <taxon>Amphisphaeriales</taxon>
        <taxon>Apiosporaceae</taxon>
        <taxon>Apiospora</taxon>
    </lineage>
</organism>
<keyword evidence="5" id="KW-1185">Reference proteome</keyword>
<feature type="transmembrane region" description="Helical" evidence="2">
    <location>
        <begin position="410"/>
        <end position="432"/>
    </location>
</feature>
<feature type="transmembrane region" description="Helical" evidence="2">
    <location>
        <begin position="287"/>
        <end position="303"/>
    </location>
</feature>
<dbReference type="PANTHER" id="PTHR31331">
    <property type="entry name" value="LCCL DOMAIN PROTEIN (AFU_ORTHOLOGUE AFUA_5G08630)"/>
    <property type="match status" value="1"/>
</dbReference>
<feature type="transmembrane region" description="Helical" evidence="2">
    <location>
        <begin position="355"/>
        <end position="376"/>
    </location>
</feature>
<keyword evidence="2" id="KW-1133">Transmembrane helix</keyword>
<proteinExistence type="predicted"/>
<feature type="transmembrane region" description="Helical" evidence="2">
    <location>
        <begin position="262"/>
        <end position="280"/>
    </location>
</feature>
<feature type="compositionally biased region" description="Polar residues" evidence="1">
    <location>
        <begin position="1"/>
        <end position="17"/>
    </location>
</feature>
<dbReference type="EMBL" id="JAQQWE010000008">
    <property type="protein sequence ID" value="KAK7942956.1"/>
    <property type="molecule type" value="Genomic_DNA"/>
</dbReference>
<evidence type="ECO:0000259" key="3">
    <source>
        <dbReference type="Pfam" id="PF03815"/>
    </source>
</evidence>
<feature type="transmembrane region" description="Helical" evidence="2">
    <location>
        <begin position="323"/>
        <end position="343"/>
    </location>
</feature>
<gene>
    <name evidence="4" type="ORF">PG986_012069</name>
</gene>
<evidence type="ECO:0000256" key="2">
    <source>
        <dbReference type="SAM" id="Phobius"/>
    </source>
</evidence>
<dbReference type="InterPro" id="IPR004043">
    <property type="entry name" value="LCCL"/>
</dbReference>
<dbReference type="Pfam" id="PF03815">
    <property type="entry name" value="LCCL"/>
    <property type="match status" value="1"/>
</dbReference>
<feature type="region of interest" description="Disordered" evidence="1">
    <location>
        <begin position="1"/>
        <end position="34"/>
    </location>
</feature>
<comment type="caution">
    <text evidence="4">The sequence shown here is derived from an EMBL/GenBank/DDBJ whole genome shotgun (WGS) entry which is preliminary data.</text>
</comment>
<reference evidence="4 5" key="1">
    <citation type="submission" date="2023-01" db="EMBL/GenBank/DDBJ databases">
        <title>Analysis of 21 Apiospora genomes using comparative genomics revels a genus with tremendous synthesis potential of carbohydrate active enzymes and secondary metabolites.</title>
        <authorList>
            <person name="Sorensen T."/>
        </authorList>
    </citation>
    <scope>NUCLEOTIDE SEQUENCE [LARGE SCALE GENOMIC DNA]</scope>
    <source>
        <strain evidence="4 5">CBS 24483</strain>
    </source>
</reference>